<dbReference type="RefSeq" id="WP_028527605.1">
    <property type="nucleotide sequence ID" value="NZ_CABLBR010000003.1"/>
</dbReference>
<dbReference type="EMBL" id="CP102290">
    <property type="protein sequence ID" value="UWP60906.1"/>
    <property type="molecule type" value="Genomic_DNA"/>
</dbReference>
<dbReference type="Proteomes" id="UP001060164">
    <property type="component" value="Chromosome"/>
</dbReference>
<dbReference type="SMART" id="SM00893">
    <property type="entry name" value="ETF"/>
    <property type="match status" value="1"/>
</dbReference>
<dbReference type="PANTHER" id="PTHR21294">
    <property type="entry name" value="ELECTRON TRANSFER FLAVOPROTEIN BETA-SUBUNIT"/>
    <property type="match status" value="1"/>
</dbReference>
<dbReference type="CDD" id="cd01714">
    <property type="entry name" value="ETF_beta"/>
    <property type="match status" value="1"/>
</dbReference>
<accession>A0ABY5VLN8</accession>
<dbReference type="Gene3D" id="3.40.50.620">
    <property type="entry name" value="HUPs"/>
    <property type="match status" value="1"/>
</dbReference>
<proteinExistence type="predicted"/>
<feature type="domain" description="Electron transfer flavoprotein alpha/beta-subunit N-terminal" evidence="2">
    <location>
        <begin position="22"/>
        <end position="213"/>
    </location>
</feature>
<evidence type="ECO:0000313" key="3">
    <source>
        <dbReference type="EMBL" id="UWP60906.1"/>
    </source>
</evidence>
<dbReference type="InterPro" id="IPR014729">
    <property type="entry name" value="Rossmann-like_a/b/a_fold"/>
</dbReference>
<dbReference type="InterPro" id="IPR012255">
    <property type="entry name" value="ETF_b"/>
</dbReference>
<evidence type="ECO:0000259" key="2">
    <source>
        <dbReference type="SMART" id="SM00893"/>
    </source>
</evidence>
<gene>
    <name evidence="3" type="ORF">NQ502_07725</name>
</gene>
<keyword evidence="4" id="KW-1185">Reference proteome</keyword>
<reference evidence="3" key="1">
    <citation type="journal article" date="2022" name="Cell">
        <title>Design, construction, and in vivo augmentation of a complex gut microbiome.</title>
        <authorList>
            <person name="Cheng A.G."/>
            <person name="Ho P.Y."/>
            <person name="Aranda-Diaz A."/>
            <person name="Jain S."/>
            <person name="Yu F.B."/>
            <person name="Meng X."/>
            <person name="Wang M."/>
            <person name="Iakiviak M."/>
            <person name="Nagashima K."/>
            <person name="Zhao A."/>
            <person name="Murugkar P."/>
            <person name="Patil A."/>
            <person name="Atabakhsh K."/>
            <person name="Weakley A."/>
            <person name="Yan J."/>
            <person name="Brumbaugh A.R."/>
            <person name="Higginbottom S."/>
            <person name="Dimas A."/>
            <person name="Shiver A.L."/>
            <person name="Deutschbauer A."/>
            <person name="Neff N."/>
            <person name="Sonnenburg J.L."/>
            <person name="Huang K.C."/>
            <person name="Fischbach M.A."/>
        </authorList>
    </citation>
    <scope>NUCLEOTIDE SEQUENCE</scope>
    <source>
        <strain evidence="3">DSM 19829</strain>
    </source>
</reference>
<dbReference type="Pfam" id="PF01012">
    <property type="entry name" value="ETF"/>
    <property type="match status" value="1"/>
</dbReference>
<dbReference type="PANTHER" id="PTHR21294:SF17">
    <property type="entry name" value="PROTEIN FIXA"/>
    <property type="match status" value="1"/>
</dbReference>
<evidence type="ECO:0000313" key="4">
    <source>
        <dbReference type="Proteomes" id="UP001060164"/>
    </source>
</evidence>
<dbReference type="SUPFAM" id="SSF52402">
    <property type="entry name" value="Adenine nucleotide alpha hydrolases-like"/>
    <property type="match status" value="1"/>
</dbReference>
<sequence length="263" mass="28857">MKIIVCIKQVPATSEVEVDPENGTLKRLGSQTKTNPYDLFALETALRLKEQAGGTVTVVTMGPPQAEQMMKDAYSMGADDAVILSDKKFAGSDVLATSYTLAQGIHALGGYDLIICGRQTTDGDTAQIGPAIAEHLGIPHTAWVSEICYVSEKTISVRQDLFSITQVSSMNYPCLITVDKDIFVPRLPSYRLKKATADRPVRYLSFDDMPDKDLTRYGLVGSPTTVERIFAPPGAEKQVYIAGDAAQKSRQLYDLLRKKKYLI</sequence>
<dbReference type="PIRSF" id="PIRSF000090">
    <property type="entry name" value="Beta-ETF"/>
    <property type="match status" value="1"/>
</dbReference>
<dbReference type="InterPro" id="IPR014730">
    <property type="entry name" value="ETF_a/b_N"/>
</dbReference>
<organism evidence="3 4">
    <name type="scientific">Ruminococcus gauvreauii</name>
    <dbReference type="NCBI Taxonomy" id="438033"/>
    <lineage>
        <taxon>Bacteria</taxon>
        <taxon>Bacillati</taxon>
        <taxon>Bacillota</taxon>
        <taxon>Clostridia</taxon>
        <taxon>Eubacteriales</taxon>
        <taxon>Oscillospiraceae</taxon>
        <taxon>Ruminococcus</taxon>
    </lineage>
</organism>
<name>A0ABY5VLN8_9FIRM</name>
<dbReference type="InterPro" id="IPR033948">
    <property type="entry name" value="ETF_beta_N"/>
</dbReference>
<evidence type="ECO:0000256" key="1">
    <source>
        <dbReference type="ARBA" id="ARBA00042002"/>
    </source>
</evidence>
<protein>
    <recommendedName>
        <fullName evidence="1">Electron transfer flavoprotein small subunit</fullName>
    </recommendedName>
</protein>